<name>A0A822XHI5_NELNU</name>
<organism evidence="2 3">
    <name type="scientific">Nelumbo nucifera</name>
    <name type="common">Sacred lotus</name>
    <dbReference type="NCBI Taxonomy" id="4432"/>
    <lineage>
        <taxon>Eukaryota</taxon>
        <taxon>Viridiplantae</taxon>
        <taxon>Streptophyta</taxon>
        <taxon>Embryophyta</taxon>
        <taxon>Tracheophyta</taxon>
        <taxon>Spermatophyta</taxon>
        <taxon>Magnoliopsida</taxon>
        <taxon>Proteales</taxon>
        <taxon>Nelumbonaceae</taxon>
        <taxon>Nelumbo</taxon>
    </lineage>
</organism>
<sequence length="51" mass="5847">MLQPTTAAGNPLHSHRQEPMPSHTHTWPTVGNPCLPPLIIYKNKIYIMHIY</sequence>
<evidence type="ECO:0000256" key="1">
    <source>
        <dbReference type="SAM" id="MobiDB-lite"/>
    </source>
</evidence>
<evidence type="ECO:0000313" key="3">
    <source>
        <dbReference type="Proteomes" id="UP000607653"/>
    </source>
</evidence>
<proteinExistence type="predicted"/>
<keyword evidence="3" id="KW-1185">Reference proteome</keyword>
<dbReference type="EMBL" id="DUZY01000001">
    <property type="protein sequence ID" value="DAD19697.1"/>
    <property type="molecule type" value="Genomic_DNA"/>
</dbReference>
<evidence type="ECO:0000313" key="2">
    <source>
        <dbReference type="EMBL" id="DAD19697.1"/>
    </source>
</evidence>
<gene>
    <name evidence="2" type="ORF">HUJ06_021160</name>
</gene>
<dbReference type="AlphaFoldDB" id="A0A822XHI5"/>
<reference evidence="2 3" key="1">
    <citation type="journal article" date="2020" name="Mol. Biol. Evol.">
        <title>Distinct Expression and Methylation Patterns for Genes with Different Fates following a Single Whole-Genome Duplication in Flowering Plants.</title>
        <authorList>
            <person name="Shi T."/>
            <person name="Rahmani R.S."/>
            <person name="Gugger P.F."/>
            <person name="Wang M."/>
            <person name="Li H."/>
            <person name="Zhang Y."/>
            <person name="Li Z."/>
            <person name="Wang Q."/>
            <person name="Van de Peer Y."/>
            <person name="Marchal K."/>
            <person name="Chen J."/>
        </authorList>
    </citation>
    <scope>NUCLEOTIDE SEQUENCE [LARGE SCALE GENOMIC DNA]</scope>
    <source>
        <tissue evidence="2">Leaf</tissue>
    </source>
</reference>
<dbReference type="Proteomes" id="UP000607653">
    <property type="component" value="Unassembled WGS sequence"/>
</dbReference>
<comment type="caution">
    <text evidence="2">The sequence shown here is derived from an EMBL/GenBank/DDBJ whole genome shotgun (WGS) entry which is preliminary data.</text>
</comment>
<feature type="region of interest" description="Disordered" evidence="1">
    <location>
        <begin position="1"/>
        <end position="28"/>
    </location>
</feature>
<protein>
    <submittedName>
        <fullName evidence="2">Uncharacterized protein</fullName>
    </submittedName>
</protein>
<accession>A0A822XHI5</accession>